<dbReference type="PANTHER" id="PTHR31827:SF1">
    <property type="entry name" value="EMB|CAB89363.1"/>
    <property type="match status" value="1"/>
</dbReference>
<proteinExistence type="predicted"/>
<reference evidence="2 3" key="1">
    <citation type="submission" date="2008-07" db="EMBL/GenBank/DDBJ databases">
        <authorList>
            <person name="El-Sayed N."/>
            <person name="Caler E."/>
            <person name="Inman J."/>
            <person name="Amedeo P."/>
            <person name="Hass B."/>
            <person name="Wortman J."/>
        </authorList>
    </citation>
    <scope>NUCLEOTIDE SEQUENCE [LARGE SCALE GENOMIC DNA]</scope>
    <source>
        <strain evidence="3">ATCC 50983 / TXsc</strain>
    </source>
</reference>
<protein>
    <submittedName>
        <fullName evidence="2">Uncharacterized protein</fullName>
    </submittedName>
</protein>
<dbReference type="AlphaFoldDB" id="C5LIJ0"/>
<dbReference type="EMBL" id="GG682243">
    <property type="protein sequence ID" value="EER03393.1"/>
    <property type="molecule type" value="Genomic_DNA"/>
</dbReference>
<evidence type="ECO:0000256" key="1">
    <source>
        <dbReference type="SAM" id="MobiDB-lite"/>
    </source>
</evidence>
<feature type="region of interest" description="Disordered" evidence="1">
    <location>
        <begin position="78"/>
        <end position="98"/>
    </location>
</feature>
<feature type="compositionally biased region" description="Basic residues" evidence="1">
    <location>
        <begin position="78"/>
        <end position="89"/>
    </location>
</feature>
<evidence type="ECO:0000313" key="2">
    <source>
        <dbReference type="EMBL" id="EER03393.1"/>
    </source>
</evidence>
<keyword evidence="3" id="KW-1185">Reference proteome</keyword>
<dbReference type="OrthoDB" id="69635at2759"/>
<gene>
    <name evidence="2" type="ORF">Pmar_PMAR014610</name>
</gene>
<organism evidence="3">
    <name type="scientific">Perkinsus marinus (strain ATCC 50983 / TXsc)</name>
    <dbReference type="NCBI Taxonomy" id="423536"/>
    <lineage>
        <taxon>Eukaryota</taxon>
        <taxon>Sar</taxon>
        <taxon>Alveolata</taxon>
        <taxon>Perkinsozoa</taxon>
        <taxon>Perkinsea</taxon>
        <taxon>Perkinsida</taxon>
        <taxon>Perkinsidae</taxon>
        <taxon>Perkinsus</taxon>
    </lineage>
</organism>
<dbReference type="Proteomes" id="UP000007800">
    <property type="component" value="Unassembled WGS sequence"/>
</dbReference>
<name>C5LIJ0_PERM5</name>
<evidence type="ECO:0000313" key="3">
    <source>
        <dbReference type="Proteomes" id="UP000007800"/>
    </source>
</evidence>
<dbReference type="InParanoid" id="C5LIJ0"/>
<accession>C5LIJ0</accession>
<sequence length="226" mass="24126">MVSARRMYVCVVEGCRKYRQGGTEFCISHGGGRRCAHTGCGKSVYGSSKSVFCSAHGGGPRCSFPGCDKGSRSKKSGFCHKHGGGRRSKDRTLTANQAEQPSVDLCSGSMLEQVLEHSSHDGSPRRPFSINMTADEASTVASASLTTTVPSDFTGGFWQTPGTDRIDTPTCAFARSSTLHESMTNGGGCGHWFGPEDNTFLSYTEQSSRILAHSFYQVGLSVLDGI</sequence>
<dbReference type="PANTHER" id="PTHR31827">
    <property type="entry name" value="EMB|CAB89363.1"/>
    <property type="match status" value="1"/>
</dbReference>
<dbReference type="RefSeq" id="XP_002771577.1">
    <property type="nucleotide sequence ID" value="XM_002771531.1"/>
</dbReference>
<dbReference type="GeneID" id="9047480"/>